<dbReference type="Proteomes" id="UP000887576">
    <property type="component" value="Unplaced"/>
</dbReference>
<name>A0AC34RT87_9BILA</name>
<dbReference type="WBParaSite" id="JU765_v2.g9748.t1">
    <property type="protein sequence ID" value="JU765_v2.g9748.t1"/>
    <property type="gene ID" value="JU765_v2.g9748"/>
</dbReference>
<proteinExistence type="predicted"/>
<organism evidence="1 2">
    <name type="scientific">Panagrolaimus sp. JU765</name>
    <dbReference type="NCBI Taxonomy" id="591449"/>
    <lineage>
        <taxon>Eukaryota</taxon>
        <taxon>Metazoa</taxon>
        <taxon>Ecdysozoa</taxon>
        <taxon>Nematoda</taxon>
        <taxon>Chromadorea</taxon>
        <taxon>Rhabditida</taxon>
        <taxon>Tylenchina</taxon>
        <taxon>Panagrolaimomorpha</taxon>
        <taxon>Panagrolaimoidea</taxon>
        <taxon>Panagrolaimidae</taxon>
        <taxon>Panagrolaimus</taxon>
    </lineage>
</organism>
<protein>
    <submittedName>
        <fullName evidence="2">Gamma-glutamyltransferase</fullName>
    </submittedName>
</protein>
<sequence length="498" mass="54412">MQPFKNPIIQPSYAPNHNYDPLNLSTNNGDLPKPTNNNATLDWPLPSGSLAATYKRAAVASDHGLCSEIGRDVLLAGGNAVDAMISSLLCIGVVNPQSSGLGGGFLMTLYNATTQRCQSIDAREMAPRKSTSNMFVNNRNDSHTGWRSIATPAELHGFWTIFTKFGSSKISWKELFQPAIKLARNGFPVSSNLAQTFEKTETDIMADDNMKKAFTDPRTGRVYEEGDIIKRISLADTLEELANATDPVKLFYQGGMAQTIAAEFQERGGLITLEDLSNYKTIVYDTPLESDALPGDYVMCGPPPPSSFAVTQAIIGVMAQFYNPTKKPGNLDDPEVYHRLIEAQKFAYSMRTKLGDVNFVKEAQKLSKNMTTIDWLQGIANRIPSTAQSMKYYSLDETSVVEDHGTSHIAILDREGNAVSTTSTINQLLGSKRISPTLGILWNDQMDDFSTPGQANEFGFAPSEANFIQPGKRPLSSMSPTIVYNKNDGSVKMVVGAS</sequence>
<reference evidence="2" key="1">
    <citation type="submission" date="2022-11" db="UniProtKB">
        <authorList>
            <consortium name="WormBaseParasite"/>
        </authorList>
    </citation>
    <scope>IDENTIFICATION</scope>
</reference>
<accession>A0AC34RT87</accession>
<evidence type="ECO:0000313" key="1">
    <source>
        <dbReference type="Proteomes" id="UP000887576"/>
    </source>
</evidence>
<evidence type="ECO:0000313" key="2">
    <source>
        <dbReference type="WBParaSite" id="JU765_v2.g9748.t1"/>
    </source>
</evidence>